<evidence type="ECO:0000259" key="4">
    <source>
        <dbReference type="PROSITE" id="PS50102"/>
    </source>
</evidence>
<dbReference type="AlphaFoldDB" id="A0A834IT16"/>
<keyword evidence="1 2" id="KW-0694">RNA-binding</keyword>
<dbReference type="InterPro" id="IPR012677">
    <property type="entry name" value="Nucleotide-bd_a/b_plait_sf"/>
</dbReference>
<dbReference type="EMBL" id="JAACXV010000043">
    <property type="protein sequence ID" value="KAF7285815.1"/>
    <property type="molecule type" value="Genomic_DNA"/>
</dbReference>
<feature type="domain" description="RRM" evidence="4">
    <location>
        <begin position="147"/>
        <end position="260"/>
    </location>
</feature>
<feature type="compositionally biased region" description="Basic residues" evidence="3">
    <location>
        <begin position="511"/>
        <end position="523"/>
    </location>
</feature>
<dbReference type="InterPro" id="IPR056852">
    <property type="entry name" value="AK17A/B"/>
</dbReference>
<accession>A0A834IT16</accession>
<dbReference type="SUPFAM" id="SSF54928">
    <property type="entry name" value="RNA-binding domain, RBD"/>
    <property type="match status" value="1"/>
</dbReference>
<feature type="compositionally biased region" description="Basic and acidic residues" evidence="3">
    <location>
        <begin position="546"/>
        <end position="562"/>
    </location>
</feature>
<feature type="compositionally biased region" description="Polar residues" evidence="3">
    <location>
        <begin position="536"/>
        <end position="545"/>
    </location>
</feature>
<gene>
    <name evidence="5" type="ORF">GWI33_009793</name>
</gene>
<dbReference type="GO" id="GO:0003723">
    <property type="term" value="F:RNA binding"/>
    <property type="evidence" value="ECO:0007669"/>
    <property type="project" value="UniProtKB-UniRule"/>
</dbReference>
<organism evidence="5 6">
    <name type="scientific">Rhynchophorus ferrugineus</name>
    <name type="common">Red palm weevil</name>
    <name type="synonym">Curculio ferrugineus</name>
    <dbReference type="NCBI Taxonomy" id="354439"/>
    <lineage>
        <taxon>Eukaryota</taxon>
        <taxon>Metazoa</taxon>
        <taxon>Ecdysozoa</taxon>
        <taxon>Arthropoda</taxon>
        <taxon>Hexapoda</taxon>
        <taxon>Insecta</taxon>
        <taxon>Pterygota</taxon>
        <taxon>Neoptera</taxon>
        <taxon>Endopterygota</taxon>
        <taxon>Coleoptera</taxon>
        <taxon>Polyphaga</taxon>
        <taxon>Cucujiformia</taxon>
        <taxon>Curculionidae</taxon>
        <taxon>Dryophthorinae</taxon>
        <taxon>Rhynchophorus</taxon>
    </lineage>
</organism>
<evidence type="ECO:0000313" key="6">
    <source>
        <dbReference type="Proteomes" id="UP000625711"/>
    </source>
</evidence>
<dbReference type="Gene3D" id="3.30.70.330">
    <property type="match status" value="1"/>
</dbReference>
<feature type="compositionally biased region" description="Basic residues" evidence="3">
    <location>
        <begin position="627"/>
        <end position="654"/>
    </location>
</feature>
<feature type="compositionally biased region" description="Basic residues" evidence="3">
    <location>
        <begin position="563"/>
        <end position="601"/>
    </location>
</feature>
<evidence type="ECO:0000313" key="5">
    <source>
        <dbReference type="EMBL" id="KAF7285815.1"/>
    </source>
</evidence>
<evidence type="ECO:0000256" key="1">
    <source>
        <dbReference type="ARBA" id="ARBA00022884"/>
    </source>
</evidence>
<reference evidence="5" key="1">
    <citation type="submission" date="2020-08" db="EMBL/GenBank/DDBJ databases">
        <title>Genome sequencing and assembly of the red palm weevil Rhynchophorus ferrugineus.</title>
        <authorList>
            <person name="Dias G.B."/>
            <person name="Bergman C.M."/>
            <person name="Manee M."/>
        </authorList>
    </citation>
    <scope>NUCLEOTIDE SEQUENCE</scope>
    <source>
        <strain evidence="5">AA-2017</strain>
        <tissue evidence="5">Whole larva</tissue>
    </source>
</reference>
<proteinExistence type="predicted"/>
<dbReference type="Proteomes" id="UP000625711">
    <property type="component" value="Unassembled WGS sequence"/>
</dbReference>
<feature type="region of interest" description="Disordered" evidence="3">
    <location>
        <begin position="511"/>
        <end position="660"/>
    </location>
</feature>
<comment type="caution">
    <text evidence="5">The sequence shown here is derived from an EMBL/GenBank/DDBJ whole genome shotgun (WGS) entry which is preliminary data.</text>
</comment>
<dbReference type="InterPro" id="IPR035979">
    <property type="entry name" value="RBD_domain_sf"/>
</dbReference>
<dbReference type="OrthoDB" id="1918237at2759"/>
<sequence length="660" mass="78713">MNVFQKCPSSWDLEPLYLPQQLYLRRVAKLVITLQLPNVKKLGKSVSHWEIMDKLRELIKPEEFIVLKVTKTTIECVCFEAEIEKRSKLDHVITKVDNKTIKLKDFSDLMRVRATQFKSEFPTARIWDAYFSEAKDMDERKPGEKPDTVHIANLPSKWFIPYHLLNDEYATPSEKMLYKIFEQFGSVRNVDVPICDPYRNKMKAQISGLKYSSFDQIDWFEGYIQFEDYKGFTAAMDSLRDRKLVHKEEDGNIEVELKVDFDKTKHLSDASIKRREIVRDRLVKKAKEKEEQEQKELDERKRIEEAERKKEEDIKEQKEQRRRMREEKRKAKLMKTLEISESDEINDKIAKEEKKLIKAQRKLEAIRLVEELFRRIKEKNYVNTQRYNILDRGSHELKQLKNHSELNFLSQKEKLHNAVKGRVILKTILTENEKKANYSESSDTELSLDEDPKLQKAKKHPLRGTPHLDLFPEDGPSTHPMYSFPYPPLYPFPGPLFPDIDIFSMYRGRRRGFRSNRGGRGRGRGGFNSRGRDNSSKALYTTNYDDYSRRNRKLSRDYDRRSSRSRSSTRRRTYIRSRSHSYSRKSRSRTKSRSRSRRRFDRRHDSRSSSRDARRKSRSRTRDRSRSKIRKFRSMSRSRSRGKSCRSRRSRSNTRSRENL</sequence>
<feature type="region of interest" description="Disordered" evidence="3">
    <location>
        <begin position="435"/>
        <end position="474"/>
    </location>
</feature>
<keyword evidence="6" id="KW-1185">Reference proteome</keyword>
<dbReference type="PROSITE" id="PS50102">
    <property type="entry name" value="RRM"/>
    <property type="match status" value="1"/>
</dbReference>
<feature type="region of interest" description="Disordered" evidence="3">
    <location>
        <begin position="307"/>
        <end position="328"/>
    </location>
</feature>
<evidence type="ECO:0000256" key="2">
    <source>
        <dbReference type="PROSITE-ProRule" id="PRU00176"/>
    </source>
</evidence>
<evidence type="ECO:0000256" key="3">
    <source>
        <dbReference type="SAM" id="MobiDB-lite"/>
    </source>
</evidence>
<protein>
    <recommendedName>
        <fullName evidence="4">RRM domain-containing protein</fullName>
    </recommendedName>
</protein>
<name>A0A834IT16_RHYFE</name>
<dbReference type="PANTHER" id="PTHR12484:SF4">
    <property type="entry name" value="A-KINASE ANCHOR PROTEIN 17A"/>
    <property type="match status" value="1"/>
</dbReference>
<dbReference type="InterPro" id="IPR000504">
    <property type="entry name" value="RRM_dom"/>
</dbReference>
<dbReference type="PANTHER" id="PTHR12484">
    <property type="entry name" value="B-LYMPHOCYTE ANTIGEN-RELATED"/>
    <property type="match status" value="1"/>
</dbReference>
<dbReference type="Pfam" id="PF25015">
    <property type="entry name" value="RBD_AKAP-17A"/>
    <property type="match status" value="1"/>
</dbReference>
<feature type="compositionally biased region" description="Basic and acidic residues" evidence="3">
    <location>
        <begin position="602"/>
        <end position="612"/>
    </location>
</feature>